<proteinExistence type="predicted"/>
<name>A0A6P7FX77_DIAVI</name>
<sequence length="194" mass="21965">MRQKKIREMMSLENLSFFEASEKIPKTKNNNFINHPSDFPAFQGTKNLEPQSIPLNSRRTTHVSNQQKSSTYSVTLKGNKRRAQDNGTYDKDLHNENILNPNGRLPSTSSMAYSTPNSPNFNKTNNQTSENVFRESSQSLQDIMNMASKLNNSDREHVLNFIAQICNFKSIGSPTFDTGYLDINSSPPSFYGSK</sequence>
<feature type="compositionally biased region" description="Polar residues" evidence="1">
    <location>
        <begin position="97"/>
        <end position="110"/>
    </location>
</feature>
<evidence type="ECO:0000256" key="1">
    <source>
        <dbReference type="SAM" id="MobiDB-lite"/>
    </source>
</evidence>
<evidence type="ECO:0000313" key="2">
    <source>
        <dbReference type="RefSeq" id="XP_028137478.1"/>
    </source>
</evidence>
<feature type="region of interest" description="Disordered" evidence="1">
    <location>
        <begin position="79"/>
        <end position="110"/>
    </location>
</feature>
<dbReference type="InParanoid" id="A0A6P7FX77"/>
<reference evidence="2" key="1">
    <citation type="submission" date="2025-08" db="UniProtKB">
        <authorList>
            <consortium name="RefSeq"/>
        </authorList>
    </citation>
    <scope>IDENTIFICATION</scope>
    <source>
        <tissue evidence="2">Whole insect</tissue>
    </source>
</reference>
<gene>
    <name evidence="2" type="primary">LOC114331984</name>
</gene>
<protein>
    <submittedName>
        <fullName evidence="2">Uncharacterized protein LOC114331984</fullName>
    </submittedName>
</protein>
<feature type="compositionally biased region" description="Basic and acidic residues" evidence="1">
    <location>
        <begin position="82"/>
        <end position="95"/>
    </location>
</feature>
<dbReference type="RefSeq" id="XP_028137478.1">
    <property type="nucleotide sequence ID" value="XM_028281677.1"/>
</dbReference>
<organism evidence="2">
    <name type="scientific">Diabrotica virgifera virgifera</name>
    <name type="common">western corn rootworm</name>
    <dbReference type="NCBI Taxonomy" id="50390"/>
    <lineage>
        <taxon>Eukaryota</taxon>
        <taxon>Metazoa</taxon>
        <taxon>Ecdysozoa</taxon>
        <taxon>Arthropoda</taxon>
        <taxon>Hexapoda</taxon>
        <taxon>Insecta</taxon>
        <taxon>Pterygota</taxon>
        <taxon>Neoptera</taxon>
        <taxon>Endopterygota</taxon>
        <taxon>Coleoptera</taxon>
        <taxon>Polyphaga</taxon>
        <taxon>Cucujiformia</taxon>
        <taxon>Chrysomeloidea</taxon>
        <taxon>Chrysomelidae</taxon>
        <taxon>Galerucinae</taxon>
        <taxon>Diabroticina</taxon>
        <taxon>Diabroticites</taxon>
        <taxon>Diabrotica</taxon>
    </lineage>
</organism>
<accession>A0A6P7FX77</accession>
<dbReference type="AlphaFoldDB" id="A0A6P7FX77"/>